<keyword evidence="2" id="KW-1133">Transmembrane helix</keyword>
<reference evidence="4" key="1">
    <citation type="submission" date="2016-12" db="EMBL/GenBank/DDBJ databases">
        <authorList>
            <person name="Meng X."/>
        </authorList>
    </citation>
    <scope>NUCLEOTIDE SEQUENCE [LARGE SCALE GENOMIC DNA]</scope>
    <source>
        <strain evidence="4">DSM 20732</strain>
    </source>
</reference>
<feature type="coiled-coil region" evidence="1">
    <location>
        <begin position="59"/>
        <end position="86"/>
    </location>
</feature>
<accession>A0A1Q5PVB1</accession>
<keyword evidence="4" id="KW-1185">Reference proteome</keyword>
<dbReference type="EMBL" id="MQVS01000006">
    <property type="protein sequence ID" value="OKL51534.1"/>
    <property type="molecule type" value="Genomic_DNA"/>
</dbReference>
<keyword evidence="1" id="KW-0175">Coiled coil</keyword>
<organism evidence="3 4">
    <name type="scientific">Buchananella hordeovulneris</name>
    <dbReference type="NCBI Taxonomy" id="52770"/>
    <lineage>
        <taxon>Bacteria</taxon>
        <taxon>Bacillati</taxon>
        <taxon>Actinomycetota</taxon>
        <taxon>Actinomycetes</taxon>
        <taxon>Actinomycetales</taxon>
        <taxon>Actinomycetaceae</taxon>
        <taxon>Buchananella</taxon>
    </lineage>
</organism>
<feature type="transmembrane region" description="Helical" evidence="2">
    <location>
        <begin position="35"/>
        <end position="55"/>
    </location>
</feature>
<evidence type="ECO:0000313" key="4">
    <source>
        <dbReference type="Proteomes" id="UP000185612"/>
    </source>
</evidence>
<gene>
    <name evidence="3" type="ORF">BSZ40_06725</name>
</gene>
<dbReference type="OrthoDB" id="3873701at2"/>
<keyword evidence="2" id="KW-0472">Membrane</keyword>
<name>A0A1Q5PVB1_9ACTO</name>
<keyword evidence="2" id="KW-0812">Transmembrane</keyword>
<comment type="caution">
    <text evidence="3">The sequence shown here is derived from an EMBL/GenBank/DDBJ whole genome shotgun (WGS) entry which is preliminary data.</text>
</comment>
<dbReference type="STRING" id="52770.BSZ40_06725"/>
<dbReference type="Proteomes" id="UP000185612">
    <property type="component" value="Unassembled WGS sequence"/>
</dbReference>
<sequence>MSAIPVRSTRPTVRARELPPTLTLVSTAPVVRRRFVPTLGVILLLILTILVSLVFRAKSAAAAYDIQKLERELLVLEDEYQSMTAQALQSKSPQELARRAHELGLVQAGDAGTITLATSEVVPGTPAK</sequence>
<evidence type="ECO:0000313" key="3">
    <source>
        <dbReference type="EMBL" id="OKL51534.1"/>
    </source>
</evidence>
<evidence type="ECO:0000256" key="1">
    <source>
        <dbReference type="SAM" id="Coils"/>
    </source>
</evidence>
<evidence type="ECO:0000256" key="2">
    <source>
        <dbReference type="SAM" id="Phobius"/>
    </source>
</evidence>
<protein>
    <recommendedName>
        <fullName evidence="5">Cell division protein FtsL</fullName>
    </recommendedName>
</protein>
<evidence type="ECO:0008006" key="5">
    <source>
        <dbReference type="Google" id="ProtNLM"/>
    </source>
</evidence>
<proteinExistence type="predicted"/>
<dbReference type="AlphaFoldDB" id="A0A1Q5PVB1"/>
<dbReference type="RefSeq" id="WP_073824510.1">
    <property type="nucleotide sequence ID" value="NZ_JAUNKL010000016.1"/>
</dbReference>